<dbReference type="EMBL" id="CP009526">
    <property type="protein sequence ID" value="AKB52042.1"/>
    <property type="molecule type" value="Genomic_DNA"/>
</dbReference>
<dbReference type="Gene3D" id="3.50.50.60">
    <property type="entry name" value="FAD/NAD(P)-binding domain"/>
    <property type="match status" value="2"/>
</dbReference>
<dbReference type="GO" id="GO:0005737">
    <property type="term" value="C:cytoplasm"/>
    <property type="evidence" value="ECO:0007669"/>
    <property type="project" value="TreeGrafter"/>
</dbReference>
<reference evidence="8 9" key="1">
    <citation type="submission" date="2014-07" db="EMBL/GenBank/DDBJ databases">
        <title>Methanogenic archaea and the global carbon cycle.</title>
        <authorList>
            <person name="Henriksen J.R."/>
            <person name="Luke J."/>
            <person name="Reinhart S."/>
            <person name="Benedict M.N."/>
            <person name="Youngblut N.D."/>
            <person name="Metcalf M.E."/>
            <person name="Whitaker R.J."/>
            <person name="Metcalf W.W."/>
        </authorList>
    </citation>
    <scope>NUCLEOTIDE SEQUENCE [LARGE SCALE GENOMIC DNA]</scope>
    <source>
        <strain evidence="8 9">Wiesmoor</strain>
    </source>
</reference>
<name>A0A0E3QPW7_METBA</name>
<dbReference type="PANTHER" id="PTHR43557:SF2">
    <property type="entry name" value="RIESKE DOMAIN-CONTAINING PROTEIN-RELATED"/>
    <property type="match status" value="1"/>
</dbReference>
<evidence type="ECO:0000259" key="6">
    <source>
        <dbReference type="Pfam" id="PF07992"/>
    </source>
</evidence>
<proteinExistence type="predicted"/>
<dbReference type="InterPro" id="IPR036188">
    <property type="entry name" value="FAD/NAD-bd_sf"/>
</dbReference>
<evidence type="ECO:0000256" key="3">
    <source>
        <dbReference type="ARBA" id="ARBA00022827"/>
    </source>
</evidence>
<keyword evidence="4" id="KW-0560">Oxidoreductase</keyword>
<evidence type="ECO:0000259" key="7">
    <source>
        <dbReference type="Pfam" id="PF14759"/>
    </source>
</evidence>
<dbReference type="PRINTS" id="PR00411">
    <property type="entry name" value="PNDRDTASEI"/>
</dbReference>
<dbReference type="GO" id="GO:0016651">
    <property type="term" value="F:oxidoreductase activity, acting on NAD(P)H"/>
    <property type="evidence" value="ECO:0007669"/>
    <property type="project" value="TreeGrafter"/>
</dbReference>
<feature type="region of interest" description="Disordered" evidence="5">
    <location>
        <begin position="444"/>
        <end position="504"/>
    </location>
</feature>
<gene>
    <name evidence="8" type="ORF">MSBRW_2789</name>
</gene>
<feature type="domain" description="FAD/NAD(P)-binding" evidence="6">
    <location>
        <begin position="42"/>
        <end position="348"/>
    </location>
</feature>
<comment type="cofactor">
    <cofactor evidence="1">
        <name>FAD</name>
        <dbReference type="ChEBI" id="CHEBI:57692"/>
    </cofactor>
</comment>
<dbReference type="SUPFAM" id="SSF51905">
    <property type="entry name" value="FAD/NAD(P)-binding domain"/>
    <property type="match status" value="1"/>
</dbReference>
<dbReference type="InterPro" id="IPR028202">
    <property type="entry name" value="Reductase_C"/>
</dbReference>
<evidence type="ECO:0000256" key="1">
    <source>
        <dbReference type="ARBA" id="ARBA00001974"/>
    </source>
</evidence>
<dbReference type="Gene3D" id="3.30.390.30">
    <property type="match status" value="1"/>
</dbReference>
<evidence type="ECO:0000313" key="8">
    <source>
        <dbReference type="EMBL" id="AKB52042.1"/>
    </source>
</evidence>
<keyword evidence="3" id="KW-0274">FAD</keyword>
<organism evidence="8 9">
    <name type="scientific">Methanosarcina barkeri str. Wiesmoor</name>
    <dbReference type="NCBI Taxonomy" id="1434109"/>
    <lineage>
        <taxon>Archaea</taxon>
        <taxon>Methanobacteriati</taxon>
        <taxon>Methanobacteriota</taxon>
        <taxon>Stenosarchaea group</taxon>
        <taxon>Methanomicrobia</taxon>
        <taxon>Methanosarcinales</taxon>
        <taxon>Methanosarcinaceae</taxon>
        <taxon>Methanosarcina</taxon>
    </lineage>
</organism>
<protein>
    <submittedName>
        <fullName evidence="8">Ferredoxin reductase</fullName>
    </submittedName>
</protein>
<dbReference type="SUPFAM" id="SSF55424">
    <property type="entry name" value="FAD/NAD-linked reductases, dimerisation (C-terminal) domain"/>
    <property type="match status" value="1"/>
</dbReference>
<dbReference type="Proteomes" id="UP000033038">
    <property type="component" value="Chromosome"/>
</dbReference>
<evidence type="ECO:0000256" key="2">
    <source>
        <dbReference type="ARBA" id="ARBA00022630"/>
    </source>
</evidence>
<dbReference type="PANTHER" id="PTHR43557">
    <property type="entry name" value="APOPTOSIS-INDUCING FACTOR 1"/>
    <property type="match status" value="1"/>
</dbReference>
<dbReference type="InterPro" id="IPR050446">
    <property type="entry name" value="FAD-oxidoreductase/Apoptosis"/>
</dbReference>
<evidence type="ECO:0000256" key="5">
    <source>
        <dbReference type="SAM" id="MobiDB-lite"/>
    </source>
</evidence>
<feature type="domain" description="Reductase C-terminal" evidence="7">
    <location>
        <begin position="371"/>
        <end position="443"/>
    </location>
</feature>
<dbReference type="InterPro" id="IPR023753">
    <property type="entry name" value="FAD/NAD-binding_dom"/>
</dbReference>
<keyword evidence="2" id="KW-0285">Flavoprotein</keyword>
<dbReference type="PATRIC" id="fig|1434109.4.peg.3643"/>
<dbReference type="InterPro" id="IPR016156">
    <property type="entry name" value="FAD/NAD-linked_Rdtase_dimer_sf"/>
</dbReference>
<dbReference type="PRINTS" id="PR00368">
    <property type="entry name" value="FADPNR"/>
</dbReference>
<dbReference type="Pfam" id="PF14759">
    <property type="entry name" value="Reductase_C"/>
    <property type="match status" value="1"/>
</dbReference>
<sequence>MQLQLARYRRLVFAGWMSNQSSGGKITMKSNDAKKTVSSVQRIVILGASLAGLSAAEALRSEGFAGTLTVIGDEPYAPYDRPPLSKNVLTGWLPAEHTTLPQSVDLQAEWLLGVPATGLNLDNREVELADGRRFGFDRLLIATGARARPWPDSAQAALDGVCLLRTRDDAAQLRARLAARPKRVLVIGGGFIGSEVASVCRELGLAVTVTERSATPLIGALGAAAGTLAGQLQRVHGVDLRCNVTVMALEGDESGRLRRAYLSDGDILDIDVAVIALGAIRNVEWLHNSRLAFDSHGIACDAACRAFDTDGMVTDDIFVAGDVARWPHPLYEGELLAVEHWGNAIEQARTAAHNMVSAPTDLRAYKTLPAFWSRQFGVNLKTVGLLRFADEVVLTQGSISERRLVAAYGYKGRIVAALTVNMARWLPAYRAMIEDRAPFPPVLHAPDGPAELRPVPAGFPFRGQPTHSPNATQTGPGPSTPPPEESSTSTKVKDPRVPPGFRPK</sequence>
<accession>A0A0E3QPW7</accession>
<dbReference type="AlphaFoldDB" id="A0A0E3QPW7"/>
<dbReference type="HOGENOM" id="CLU_003291_4_0_2"/>
<evidence type="ECO:0000256" key="4">
    <source>
        <dbReference type="ARBA" id="ARBA00023002"/>
    </source>
</evidence>
<dbReference type="Pfam" id="PF07992">
    <property type="entry name" value="Pyr_redox_2"/>
    <property type="match status" value="1"/>
</dbReference>
<evidence type="ECO:0000313" key="9">
    <source>
        <dbReference type="Proteomes" id="UP000033038"/>
    </source>
</evidence>
<dbReference type="KEGG" id="mbw:MSBRW_2789"/>